<dbReference type="InterPro" id="IPR027417">
    <property type="entry name" value="P-loop_NTPase"/>
</dbReference>
<feature type="domain" description="SMC hinge" evidence="13">
    <location>
        <begin position="517"/>
        <end position="636"/>
    </location>
</feature>
<reference evidence="14" key="2">
    <citation type="submission" date="2020-05" db="UniProtKB">
        <authorList>
            <consortium name="EnsemblMetazoa"/>
        </authorList>
    </citation>
    <scope>IDENTIFICATION</scope>
    <source>
        <strain evidence="14">FAR1</strain>
    </source>
</reference>
<organism evidence="14 15">
    <name type="scientific">Anopheles farauti</name>
    <dbReference type="NCBI Taxonomy" id="69004"/>
    <lineage>
        <taxon>Eukaryota</taxon>
        <taxon>Metazoa</taxon>
        <taxon>Ecdysozoa</taxon>
        <taxon>Arthropoda</taxon>
        <taxon>Hexapoda</taxon>
        <taxon>Insecta</taxon>
        <taxon>Pterygota</taxon>
        <taxon>Neoptera</taxon>
        <taxon>Endopterygota</taxon>
        <taxon>Diptera</taxon>
        <taxon>Nematocera</taxon>
        <taxon>Culicoidea</taxon>
        <taxon>Culicidae</taxon>
        <taxon>Anophelinae</taxon>
        <taxon>Anopheles</taxon>
    </lineage>
</organism>
<dbReference type="SUPFAM" id="SSF52540">
    <property type="entry name" value="P-loop containing nucleoside triphosphate hydrolases"/>
    <property type="match status" value="2"/>
</dbReference>
<dbReference type="GO" id="GO:0003677">
    <property type="term" value="F:DNA binding"/>
    <property type="evidence" value="ECO:0007669"/>
    <property type="project" value="TreeGrafter"/>
</dbReference>
<evidence type="ECO:0000256" key="7">
    <source>
        <dbReference type="ARBA" id="ARBA00023054"/>
    </source>
</evidence>
<dbReference type="Gene3D" id="1.20.1480.30">
    <property type="entry name" value="Designed four-helix bundle protein"/>
    <property type="match status" value="1"/>
</dbReference>
<dbReference type="FunFam" id="3.40.50.300:FF:000564">
    <property type="entry name" value="Structural maintenance of chromosomes 1A"/>
    <property type="match status" value="1"/>
</dbReference>
<dbReference type="CDD" id="cd03275">
    <property type="entry name" value="ABC_SMC1_euk"/>
    <property type="match status" value="1"/>
</dbReference>
<dbReference type="InterPro" id="IPR024704">
    <property type="entry name" value="SMC"/>
</dbReference>
<dbReference type="PANTHER" id="PTHR18937:SF12">
    <property type="entry name" value="STRUCTURAL MAINTENANCE OF CHROMOSOMES PROTEIN"/>
    <property type="match status" value="1"/>
</dbReference>
<keyword evidence="9" id="KW-0131">Cell cycle</keyword>
<dbReference type="GO" id="GO:0016887">
    <property type="term" value="F:ATP hydrolysis activity"/>
    <property type="evidence" value="ECO:0007669"/>
    <property type="project" value="InterPro"/>
</dbReference>
<keyword evidence="5" id="KW-0132">Cell division</keyword>
<evidence type="ECO:0000256" key="1">
    <source>
        <dbReference type="ARBA" id="ARBA00004123"/>
    </source>
</evidence>
<evidence type="ECO:0000256" key="2">
    <source>
        <dbReference type="ARBA" id="ARBA00004286"/>
    </source>
</evidence>
<feature type="coiled-coil region" evidence="11">
    <location>
        <begin position="1033"/>
        <end position="1074"/>
    </location>
</feature>
<dbReference type="FunFam" id="1.20.1060.20:FF:000001">
    <property type="entry name" value="Structural maintenance of chromosomes 1A"/>
    <property type="match status" value="1"/>
</dbReference>
<reference evidence="15" key="1">
    <citation type="submission" date="2014-01" db="EMBL/GenBank/DDBJ databases">
        <title>The Genome Sequence of Anopheles farauti FAR1 (V2).</title>
        <authorList>
            <consortium name="The Broad Institute Genomics Platform"/>
            <person name="Neafsey D.E."/>
            <person name="Besansky N."/>
            <person name="Howell P."/>
            <person name="Walton C."/>
            <person name="Young S.K."/>
            <person name="Zeng Q."/>
            <person name="Gargeya S."/>
            <person name="Fitzgerald M."/>
            <person name="Haas B."/>
            <person name="Abouelleil A."/>
            <person name="Allen A.W."/>
            <person name="Alvarado L."/>
            <person name="Arachchi H.M."/>
            <person name="Berlin A.M."/>
            <person name="Chapman S.B."/>
            <person name="Gainer-Dewar J."/>
            <person name="Goldberg J."/>
            <person name="Griggs A."/>
            <person name="Gujja S."/>
            <person name="Hansen M."/>
            <person name="Howarth C."/>
            <person name="Imamovic A."/>
            <person name="Ireland A."/>
            <person name="Larimer J."/>
            <person name="McCowan C."/>
            <person name="Murphy C."/>
            <person name="Pearson M."/>
            <person name="Poon T.W."/>
            <person name="Priest M."/>
            <person name="Roberts A."/>
            <person name="Saif S."/>
            <person name="Shea T."/>
            <person name="Sisk P."/>
            <person name="Sykes S."/>
            <person name="Wortman J."/>
            <person name="Nusbaum C."/>
            <person name="Birren B."/>
        </authorList>
    </citation>
    <scope>NUCLEOTIDE SEQUENCE [LARGE SCALE GENOMIC DNA]</scope>
    <source>
        <strain evidence="15">FAR1</strain>
    </source>
</reference>
<dbReference type="EMBL" id="AXCN02001200">
    <property type="status" value="NOT_ANNOTATED_CDS"/>
    <property type="molecule type" value="Genomic_DNA"/>
</dbReference>
<dbReference type="SUPFAM" id="SSF75553">
    <property type="entry name" value="Smc hinge domain"/>
    <property type="match status" value="1"/>
</dbReference>
<evidence type="ECO:0000256" key="3">
    <source>
        <dbReference type="ARBA" id="ARBA00005597"/>
    </source>
</evidence>
<accession>A0A182Q7V9</accession>
<name>A0A182Q7V9_9DIPT</name>
<keyword evidence="7 11" id="KW-0175">Coiled coil</keyword>
<dbReference type="VEuPathDB" id="VectorBase:AFAF004797"/>
<evidence type="ECO:0000256" key="9">
    <source>
        <dbReference type="ARBA" id="ARBA00023306"/>
    </source>
</evidence>
<evidence type="ECO:0000256" key="5">
    <source>
        <dbReference type="ARBA" id="ARBA00022618"/>
    </source>
</evidence>
<dbReference type="Pfam" id="PF02463">
    <property type="entry name" value="SMC_N"/>
    <property type="match status" value="1"/>
</dbReference>
<keyword evidence="4" id="KW-0158">Chromosome</keyword>
<dbReference type="Gene3D" id="3.40.50.300">
    <property type="entry name" value="P-loop containing nucleotide triphosphate hydrolases"/>
    <property type="match status" value="2"/>
</dbReference>
<dbReference type="PANTHER" id="PTHR18937">
    <property type="entry name" value="STRUCTURAL MAINTENANCE OF CHROMOSOMES SMC FAMILY MEMBER"/>
    <property type="match status" value="1"/>
</dbReference>
<evidence type="ECO:0000256" key="6">
    <source>
        <dbReference type="ARBA" id="ARBA00022776"/>
    </source>
</evidence>
<feature type="coiled-coil region" evidence="11">
    <location>
        <begin position="796"/>
        <end position="923"/>
    </location>
</feature>
<evidence type="ECO:0000256" key="4">
    <source>
        <dbReference type="ARBA" id="ARBA00022454"/>
    </source>
</evidence>
<comment type="similarity">
    <text evidence="3">Belongs to the SMC family. SMC1 subfamily.</text>
</comment>
<protein>
    <recommendedName>
        <fullName evidence="10">Structural maintenance of chromosomes protein</fullName>
    </recommendedName>
</protein>
<dbReference type="InterPro" id="IPR010935">
    <property type="entry name" value="SMC_hinge"/>
</dbReference>
<evidence type="ECO:0000256" key="11">
    <source>
        <dbReference type="SAM" id="Coils"/>
    </source>
</evidence>
<evidence type="ECO:0000256" key="12">
    <source>
        <dbReference type="SAM" id="MobiDB-lite"/>
    </source>
</evidence>
<dbReference type="Proteomes" id="UP000075886">
    <property type="component" value="Unassembled WGS sequence"/>
</dbReference>
<dbReference type="GO" id="GO:0007062">
    <property type="term" value="P:sister chromatid cohesion"/>
    <property type="evidence" value="ECO:0007669"/>
    <property type="project" value="InterPro"/>
</dbReference>
<sequence length="1237" mass="142456">MSAFLRCIEVENFKSYRGRTTIGPLKRFSAVIGPNGSGKSNFMDAISFVMGEKTNSLRVRKLTDLINGASIGRPVSNRASVMARFIITSETEGEVEKNFQRSVINASSEYRINGSVVSPQHYLGELEKIGINVKAKNFLVFQGAVESIAIKNAKERTALFEEISGSGLLKDEYNRLKHEMQMAEEETQFTYQKKKGIAAERKEAKLEKQEADRYTSLKQECSEKQVHYQLFRLFHNEKESKRLKEDQISKQQEQNIIEKRKEEADEILKEKKKELGKMTREMAKKEQEIREVEAEMSKRHPMFIKAKEKVAHTQKKLDGALKTLEQARRADEAHQADIKKLEDELHDVEVKRAAFENEVAGESKKRGSNVHLERDLVQEYDRLKQKADATSGKYLIHLDSVNREQKSDQDLLDNEINKKAAIEENYKKIESEKNEALKRQEKLIDHIKTSKMGLEEQKRIKAELSQDVGTSKERIHELQLELDNVREQLGDAKIDKHEDARRKKKQEVVELFKLEVPGVYDRMINMCQPTHKRYNVAVTKVLGKYMEAIIVDTEKTARRCIQILKEKMLDVETFLPLDYLQKKPLKERLRNIEEPRNVKLIYDVLKFSPPEIEPAVLFATNNALVCETPDDAMKVAYEIDRSRYDALALDGTFYQKSGIISGGSHDLARKAKRWDEKHMAQLKLQKEKITEELKEVMKKTRRQGELTTVESQIRGLENRLKYSLNDLETSKKNMKDYDKQLEDFTRELDKIGPKISEIERRMQQRDMKIQDIKESMNNVEDDVYAEFCARIGVANIRQFEERELVLQQEREKKRAEFEQQIDRINNNLEFERSKDTSKNVQRWERAVQDDEDSLETFKQAEARQRQDIEKDKDKIELMKQEKATHKALVDQTEEEMSKARRDVQALAKELAAIHQSIANIEARIETMKSKRHNILMQAKMDAIEIPLKQGSMDDIGQQQQQQPQQGGQGGDYATDGTSGSAYERESRIEIDYHKLEHHLKNLSDPDQIKKSGDSLAKELQAKLDTLEKIQTPNMKAMQKLDRVTEKIQSTNEEFEAARKKAKKAKAAFEKVKNERCSLFTNCCNHISDAIDAIYKQLSRNEAAQAYLGPDNPEEPYLDGINYNCVAPGKRFQPMSNLSGGEKTIAALALLFAIHSFQPAPFFVLDEIDAALDNTNIGKVASYIREKTTNLQTIVISLKEEFYSHADVLIGICPEAADCLVSQTLLFDLEKFGHRNDG</sequence>
<dbReference type="GO" id="GO:0051301">
    <property type="term" value="P:cell division"/>
    <property type="evidence" value="ECO:0007669"/>
    <property type="project" value="UniProtKB-KW"/>
</dbReference>
<proteinExistence type="inferred from homology"/>
<feature type="coiled-coil region" evidence="11">
    <location>
        <begin position="250"/>
        <end position="358"/>
    </location>
</feature>
<feature type="coiled-coil region" evidence="11">
    <location>
        <begin position="412"/>
        <end position="495"/>
    </location>
</feature>
<keyword evidence="6" id="KW-0498">Mitosis</keyword>
<dbReference type="Pfam" id="PF06470">
    <property type="entry name" value="SMC_hinge"/>
    <property type="match status" value="1"/>
</dbReference>
<dbReference type="AlphaFoldDB" id="A0A182Q7V9"/>
<dbReference type="InterPro" id="IPR028468">
    <property type="entry name" value="Smc1_ABC"/>
</dbReference>
<dbReference type="GO" id="GO:0008278">
    <property type="term" value="C:cohesin complex"/>
    <property type="evidence" value="ECO:0007669"/>
    <property type="project" value="InterPro"/>
</dbReference>
<evidence type="ECO:0000313" key="15">
    <source>
        <dbReference type="Proteomes" id="UP000075886"/>
    </source>
</evidence>
<dbReference type="EnsemblMetazoa" id="AFAF004797-RA">
    <property type="protein sequence ID" value="AFAF004797-PA"/>
    <property type="gene ID" value="AFAF004797"/>
</dbReference>
<dbReference type="STRING" id="69004.A0A182Q7V9"/>
<dbReference type="Gene3D" id="3.30.70.1620">
    <property type="match status" value="1"/>
</dbReference>
<evidence type="ECO:0000256" key="10">
    <source>
        <dbReference type="PIRNR" id="PIRNR005719"/>
    </source>
</evidence>
<evidence type="ECO:0000259" key="13">
    <source>
        <dbReference type="SMART" id="SM00968"/>
    </source>
</evidence>
<comment type="subcellular location">
    <subcellularLocation>
        <location evidence="2">Chromosome</location>
    </subcellularLocation>
    <subcellularLocation>
        <location evidence="1 10">Nucleus</location>
    </subcellularLocation>
</comment>
<evidence type="ECO:0000256" key="8">
    <source>
        <dbReference type="ARBA" id="ARBA00023242"/>
    </source>
</evidence>
<dbReference type="Gene3D" id="1.20.1060.20">
    <property type="match status" value="1"/>
</dbReference>
<keyword evidence="15" id="KW-1185">Reference proteome</keyword>
<dbReference type="InterPro" id="IPR003395">
    <property type="entry name" value="RecF/RecN/SMC_N"/>
</dbReference>
<feature type="region of interest" description="Disordered" evidence="12">
    <location>
        <begin position="953"/>
        <end position="982"/>
    </location>
</feature>
<dbReference type="PIRSF" id="PIRSF005719">
    <property type="entry name" value="SMC"/>
    <property type="match status" value="1"/>
</dbReference>
<dbReference type="InterPro" id="IPR036277">
    <property type="entry name" value="SMC_hinge_sf"/>
</dbReference>
<keyword evidence="8 10" id="KW-0539">Nucleus</keyword>
<dbReference type="GO" id="GO:0005524">
    <property type="term" value="F:ATP binding"/>
    <property type="evidence" value="ECO:0007669"/>
    <property type="project" value="InterPro"/>
</dbReference>
<dbReference type="SMART" id="SM00968">
    <property type="entry name" value="SMC_hinge"/>
    <property type="match status" value="1"/>
</dbReference>
<evidence type="ECO:0000313" key="14">
    <source>
        <dbReference type="EnsemblMetazoa" id="AFAF004797-PA"/>
    </source>
</evidence>
<dbReference type="GO" id="GO:0005634">
    <property type="term" value="C:nucleus"/>
    <property type="evidence" value="ECO:0007669"/>
    <property type="project" value="UniProtKB-SubCell"/>
</dbReference>
<feature type="compositionally biased region" description="Low complexity" evidence="12">
    <location>
        <begin position="956"/>
        <end position="965"/>
    </location>
</feature>